<keyword evidence="4" id="KW-1185">Reference proteome</keyword>
<comment type="subcellular location">
    <subcellularLocation>
        <location evidence="1">Cytoplasm</location>
    </subcellularLocation>
</comment>
<dbReference type="GO" id="GO:0005737">
    <property type="term" value="C:cytoplasm"/>
    <property type="evidence" value="ECO:0007669"/>
    <property type="project" value="UniProtKB-SubCell"/>
</dbReference>
<dbReference type="GO" id="GO:0004356">
    <property type="term" value="F:glutamine synthetase activity"/>
    <property type="evidence" value="ECO:0007669"/>
    <property type="project" value="TreeGrafter"/>
</dbReference>
<comment type="caution">
    <text evidence="3">The sequence shown here is derived from an EMBL/GenBank/DDBJ whole genome shotgun (WGS) entry which is preliminary data.</text>
</comment>
<organism evidence="3 4">
    <name type="scientific">Acorus gramineus</name>
    <name type="common">Dwarf sweet flag</name>
    <dbReference type="NCBI Taxonomy" id="55184"/>
    <lineage>
        <taxon>Eukaryota</taxon>
        <taxon>Viridiplantae</taxon>
        <taxon>Streptophyta</taxon>
        <taxon>Embryophyta</taxon>
        <taxon>Tracheophyta</taxon>
        <taxon>Spermatophyta</taxon>
        <taxon>Magnoliopsida</taxon>
        <taxon>Liliopsida</taxon>
        <taxon>Acoraceae</taxon>
        <taxon>Acorus</taxon>
    </lineage>
</organism>
<reference evidence="3" key="2">
    <citation type="submission" date="2023-06" db="EMBL/GenBank/DDBJ databases">
        <authorList>
            <person name="Ma L."/>
            <person name="Liu K.-W."/>
            <person name="Li Z."/>
            <person name="Hsiao Y.-Y."/>
            <person name="Qi Y."/>
            <person name="Fu T."/>
            <person name="Tang G."/>
            <person name="Zhang D."/>
            <person name="Sun W.-H."/>
            <person name="Liu D.-K."/>
            <person name="Li Y."/>
            <person name="Chen G.-Z."/>
            <person name="Liu X.-D."/>
            <person name="Liao X.-Y."/>
            <person name="Jiang Y.-T."/>
            <person name="Yu X."/>
            <person name="Hao Y."/>
            <person name="Huang J."/>
            <person name="Zhao X.-W."/>
            <person name="Ke S."/>
            <person name="Chen Y.-Y."/>
            <person name="Wu W.-L."/>
            <person name="Hsu J.-L."/>
            <person name="Lin Y.-F."/>
            <person name="Huang M.-D."/>
            <person name="Li C.-Y."/>
            <person name="Huang L."/>
            <person name="Wang Z.-W."/>
            <person name="Zhao X."/>
            <person name="Zhong W.-Y."/>
            <person name="Peng D.-H."/>
            <person name="Ahmad S."/>
            <person name="Lan S."/>
            <person name="Zhang J.-S."/>
            <person name="Tsai W.-C."/>
            <person name="Van De Peer Y."/>
            <person name="Liu Z.-J."/>
        </authorList>
    </citation>
    <scope>NUCLEOTIDE SEQUENCE</scope>
    <source>
        <strain evidence="3">SCP</strain>
        <tissue evidence="3">Leaves</tissue>
    </source>
</reference>
<dbReference type="SUPFAM" id="SSF55931">
    <property type="entry name" value="Glutamine synthetase/guanido kinase"/>
    <property type="match status" value="1"/>
</dbReference>
<dbReference type="GO" id="GO:0006542">
    <property type="term" value="P:glutamine biosynthetic process"/>
    <property type="evidence" value="ECO:0007669"/>
    <property type="project" value="TreeGrafter"/>
</dbReference>
<protein>
    <submittedName>
        <fullName evidence="3">Uncharacterized protein</fullName>
    </submittedName>
</protein>
<proteinExistence type="predicted"/>
<accession>A0AAV9BL69</accession>
<evidence type="ECO:0000256" key="1">
    <source>
        <dbReference type="ARBA" id="ARBA00004496"/>
    </source>
</evidence>
<evidence type="ECO:0000313" key="4">
    <source>
        <dbReference type="Proteomes" id="UP001179952"/>
    </source>
</evidence>
<dbReference type="InterPro" id="IPR050292">
    <property type="entry name" value="Glutamine_Synthetase"/>
</dbReference>
<dbReference type="AlphaFoldDB" id="A0AAV9BL69"/>
<dbReference type="PANTHER" id="PTHR20852:SF93">
    <property type="entry name" value="GLUTAMINE SYNTHETASE CYTOSOLIC ISOZYME 1-1"/>
    <property type="match status" value="1"/>
</dbReference>
<dbReference type="PANTHER" id="PTHR20852">
    <property type="entry name" value="GLUTAMINE SYNTHETASE"/>
    <property type="match status" value="1"/>
</dbReference>
<keyword evidence="2" id="KW-0963">Cytoplasm</keyword>
<dbReference type="Gene3D" id="3.30.590.10">
    <property type="entry name" value="Glutamine synthetase/guanido kinase, catalytic domain"/>
    <property type="match status" value="1"/>
</dbReference>
<sequence>MVMCSEFQVGPAVVISAGDELWVARFILERITELAGVVLSFDPKPIKVFERK</sequence>
<name>A0AAV9BL69_ACOGR</name>
<dbReference type="EMBL" id="JAUJYN010000002">
    <property type="protein sequence ID" value="KAK1277395.1"/>
    <property type="molecule type" value="Genomic_DNA"/>
</dbReference>
<evidence type="ECO:0000256" key="2">
    <source>
        <dbReference type="ARBA" id="ARBA00022490"/>
    </source>
</evidence>
<evidence type="ECO:0000313" key="3">
    <source>
        <dbReference type="EMBL" id="KAK1277395.1"/>
    </source>
</evidence>
<dbReference type="Proteomes" id="UP001179952">
    <property type="component" value="Unassembled WGS sequence"/>
</dbReference>
<dbReference type="InterPro" id="IPR014746">
    <property type="entry name" value="Gln_synth/guanido_kin_cat_dom"/>
</dbReference>
<reference evidence="3" key="1">
    <citation type="journal article" date="2023" name="Nat. Commun.">
        <title>Diploid and tetraploid genomes of Acorus and the evolution of monocots.</title>
        <authorList>
            <person name="Ma L."/>
            <person name="Liu K.W."/>
            <person name="Li Z."/>
            <person name="Hsiao Y.Y."/>
            <person name="Qi Y."/>
            <person name="Fu T."/>
            <person name="Tang G.D."/>
            <person name="Zhang D."/>
            <person name="Sun W.H."/>
            <person name="Liu D.K."/>
            <person name="Li Y."/>
            <person name="Chen G.Z."/>
            <person name="Liu X.D."/>
            <person name="Liao X.Y."/>
            <person name="Jiang Y.T."/>
            <person name="Yu X."/>
            <person name="Hao Y."/>
            <person name="Huang J."/>
            <person name="Zhao X.W."/>
            <person name="Ke S."/>
            <person name="Chen Y.Y."/>
            <person name="Wu W.L."/>
            <person name="Hsu J.L."/>
            <person name="Lin Y.F."/>
            <person name="Huang M.D."/>
            <person name="Li C.Y."/>
            <person name="Huang L."/>
            <person name="Wang Z.W."/>
            <person name="Zhao X."/>
            <person name="Zhong W.Y."/>
            <person name="Peng D.H."/>
            <person name="Ahmad S."/>
            <person name="Lan S."/>
            <person name="Zhang J.S."/>
            <person name="Tsai W.C."/>
            <person name="Van de Peer Y."/>
            <person name="Liu Z.J."/>
        </authorList>
    </citation>
    <scope>NUCLEOTIDE SEQUENCE</scope>
    <source>
        <strain evidence="3">SCP</strain>
    </source>
</reference>
<gene>
    <name evidence="3" type="ORF">QJS04_geneDACA020397</name>
</gene>